<proteinExistence type="predicted"/>
<dbReference type="EMBL" id="FQ312005">
    <property type="protein sequence ID" value="CBW27896.1"/>
    <property type="molecule type" value="Genomic_DNA"/>
</dbReference>
<dbReference type="Proteomes" id="UP000008963">
    <property type="component" value="Chromosome"/>
</dbReference>
<protein>
    <submittedName>
        <fullName evidence="1">Uncharacterized protein</fullName>
    </submittedName>
</protein>
<dbReference type="RefSeq" id="WP_014245666.1">
    <property type="nucleotide sequence ID" value="NC_016620.1"/>
</dbReference>
<accession>E1WZW0</accession>
<evidence type="ECO:0000313" key="2">
    <source>
        <dbReference type="Proteomes" id="UP000008963"/>
    </source>
</evidence>
<dbReference type="HOGENOM" id="CLU_838794_0_0_7"/>
<dbReference type="PATRIC" id="fig|862908.3.peg.3002"/>
<gene>
    <name evidence="1" type="ordered locus">BMS_3139</name>
</gene>
<reference evidence="2" key="1">
    <citation type="journal article" date="2013" name="ISME J.">
        <title>A small predatory core genome in the divergent marine Bacteriovorax marinus SJ and the terrestrial Bdellovibrio bacteriovorus.</title>
        <authorList>
            <person name="Crossman L.C."/>
            <person name="Chen H."/>
            <person name="Cerdeno-Tarraga A.M."/>
            <person name="Brooks K."/>
            <person name="Quail M.A."/>
            <person name="Pineiro S.A."/>
            <person name="Hobley L."/>
            <person name="Sockett R.E."/>
            <person name="Bentley S.D."/>
            <person name="Parkhill J."/>
            <person name="Williams H.N."/>
            <person name="Stine O.C."/>
        </authorList>
    </citation>
    <scope>NUCLEOTIDE SEQUENCE [LARGE SCALE GENOMIC DNA]</scope>
    <source>
        <strain evidence="2">ATCC BAA-682 / DSM 15412 / SJ</strain>
    </source>
</reference>
<evidence type="ECO:0000313" key="1">
    <source>
        <dbReference type="EMBL" id="CBW27896.1"/>
    </source>
</evidence>
<dbReference type="STRING" id="862908.BMS_3139"/>
<dbReference type="AlphaFoldDB" id="E1WZW0"/>
<name>E1WZW0_HALMS</name>
<sequence length="331" mass="39482">MKNRIELIHRDYQEYTELINNKKKWLEPDYLDKQYTHYSQPHTQEYHNPIGAPLFLVTIKKLEWLNMFPLIFVRDGITSIAHFFYRHPTPKNIISTLAIPKEAESVIPEAWIDHCITYSTKRFKRNEKAHKENIVLVSSISENLYCLKELKEKLSDLKNKFTLPVSAIVFDNIKLGEEFRMDYNLHNADFYRTLFEIFGSELTIKNWFSAKDIDYSNSYFFETHRNNLNFSDSFVTHLLLSQGAHPLNNRYQEDDFKDNCKRISRYHFLKFEVATLNKESNKLWSFIKNSEELLLSGEKLLNRSMQDFEEINLCTPEFENIIKDYIDDKTL</sequence>
<keyword evidence="2" id="KW-1185">Reference proteome</keyword>
<dbReference type="KEGG" id="bmx:BMS_3139"/>
<organism evidence="1 2">
    <name type="scientific">Halobacteriovorax marinus (strain ATCC BAA-682 / DSM 15412 / SJ)</name>
    <name type="common">Bacteriovorax marinus</name>
    <dbReference type="NCBI Taxonomy" id="862908"/>
    <lineage>
        <taxon>Bacteria</taxon>
        <taxon>Pseudomonadati</taxon>
        <taxon>Bdellovibrionota</taxon>
        <taxon>Bacteriovoracia</taxon>
        <taxon>Bacteriovoracales</taxon>
        <taxon>Halobacteriovoraceae</taxon>
        <taxon>Halobacteriovorax</taxon>
    </lineage>
</organism>